<dbReference type="RefSeq" id="WP_138660807.1">
    <property type="nucleotide sequence ID" value="NZ_VANS01000001.1"/>
</dbReference>
<dbReference type="PANTHER" id="PTHR43047">
    <property type="entry name" value="TWO-COMPONENT HISTIDINE PROTEIN KINASE"/>
    <property type="match status" value="1"/>
</dbReference>
<dbReference type="Pfam" id="PF02518">
    <property type="entry name" value="HATPase_c"/>
    <property type="match status" value="1"/>
</dbReference>
<protein>
    <recommendedName>
        <fullName evidence="2">histidine kinase</fullName>
        <ecNumber evidence="2">2.7.13.3</ecNumber>
    </recommendedName>
</protein>
<evidence type="ECO:0000259" key="10">
    <source>
        <dbReference type="PROSITE" id="PS50109"/>
    </source>
</evidence>
<dbReference type="AlphaFoldDB" id="A0A5S3PQ20"/>
<gene>
    <name evidence="13" type="ORF">FDT80_03335</name>
</gene>
<dbReference type="FunFam" id="3.30.565.10:FF:000006">
    <property type="entry name" value="Sensor histidine kinase WalK"/>
    <property type="match status" value="1"/>
</dbReference>
<dbReference type="CDD" id="cd00130">
    <property type="entry name" value="PAS"/>
    <property type="match status" value="2"/>
</dbReference>
<evidence type="ECO:0000256" key="9">
    <source>
        <dbReference type="SAM" id="SignalP"/>
    </source>
</evidence>
<dbReference type="InterPro" id="IPR005467">
    <property type="entry name" value="His_kinase_dom"/>
</dbReference>
<evidence type="ECO:0000259" key="11">
    <source>
        <dbReference type="PROSITE" id="PS50112"/>
    </source>
</evidence>
<feature type="domain" description="PAS" evidence="11">
    <location>
        <begin position="71"/>
        <end position="141"/>
    </location>
</feature>
<dbReference type="SUPFAM" id="SSF55785">
    <property type="entry name" value="PYP-like sensor domain (PAS domain)"/>
    <property type="match status" value="2"/>
</dbReference>
<name>A0A5S3PQ20_9RHOB</name>
<dbReference type="PROSITE" id="PS50109">
    <property type="entry name" value="HIS_KIN"/>
    <property type="match status" value="1"/>
</dbReference>
<dbReference type="GO" id="GO:0005886">
    <property type="term" value="C:plasma membrane"/>
    <property type="evidence" value="ECO:0007669"/>
    <property type="project" value="TreeGrafter"/>
</dbReference>
<keyword evidence="5" id="KW-0418">Kinase</keyword>
<organism evidence="13 14">
    <name type="scientific">Sulfitobacter sabulilitoris</name>
    <dbReference type="NCBI Taxonomy" id="2562655"/>
    <lineage>
        <taxon>Bacteria</taxon>
        <taxon>Pseudomonadati</taxon>
        <taxon>Pseudomonadota</taxon>
        <taxon>Alphaproteobacteria</taxon>
        <taxon>Rhodobacterales</taxon>
        <taxon>Roseobacteraceae</taxon>
        <taxon>Sulfitobacter</taxon>
    </lineage>
</organism>
<evidence type="ECO:0000256" key="2">
    <source>
        <dbReference type="ARBA" id="ARBA00012438"/>
    </source>
</evidence>
<dbReference type="SUPFAM" id="SSF55874">
    <property type="entry name" value="ATPase domain of HSP90 chaperone/DNA topoisomerase II/histidine kinase"/>
    <property type="match status" value="1"/>
</dbReference>
<comment type="caution">
    <text evidence="13">The sequence shown here is derived from an EMBL/GenBank/DDBJ whole genome shotgun (WGS) entry which is preliminary data.</text>
</comment>
<dbReference type="NCBIfam" id="TIGR00229">
    <property type="entry name" value="sensory_box"/>
    <property type="match status" value="2"/>
</dbReference>
<dbReference type="InterPro" id="IPR004358">
    <property type="entry name" value="Sig_transdc_His_kin-like_C"/>
</dbReference>
<keyword evidence="8" id="KW-1133">Transmembrane helix</keyword>
<dbReference type="Pfam" id="PF00989">
    <property type="entry name" value="PAS"/>
    <property type="match status" value="1"/>
</dbReference>
<dbReference type="PANTHER" id="PTHR43047:SF72">
    <property type="entry name" value="OSMOSENSING HISTIDINE PROTEIN KINASE SLN1"/>
    <property type="match status" value="1"/>
</dbReference>
<dbReference type="InterPro" id="IPR000014">
    <property type="entry name" value="PAS"/>
</dbReference>
<dbReference type="FunFam" id="1.10.287.130:FF:000001">
    <property type="entry name" value="Two-component sensor histidine kinase"/>
    <property type="match status" value="1"/>
</dbReference>
<dbReference type="Proteomes" id="UP000309550">
    <property type="component" value="Unassembled WGS sequence"/>
</dbReference>
<dbReference type="Pfam" id="PF00512">
    <property type="entry name" value="HisKA"/>
    <property type="match status" value="1"/>
</dbReference>
<dbReference type="Gene3D" id="3.30.565.10">
    <property type="entry name" value="Histidine kinase-like ATPase, C-terminal domain"/>
    <property type="match status" value="1"/>
</dbReference>
<dbReference type="InterPro" id="IPR035965">
    <property type="entry name" value="PAS-like_dom_sf"/>
</dbReference>
<feature type="domain" description="PAS" evidence="11">
    <location>
        <begin position="192"/>
        <end position="238"/>
    </location>
</feature>
<dbReference type="PROSITE" id="PS50112">
    <property type="entry name" value="PAS"/>
    <property type="match status" value="2"/>
</dbReference>
<dbReference type="SMART" id="SM00086">
    <property type="entry name" value="PAC"/>
    <property type="match status" value="2"/>
</dbReference>
<dbReference type="GO" id="GO:0009927">
    <property type="term" value="F:histidine phosphotransfer kinase activity"/>
    <property type="evidence" value="ECO:0007669"/>
    <property type="project" value="TreeGrafter"/>
</dbReference>
<keyword evidence="7 8" id="KW-0472">Membrane</keyword>
<evidence type="ECO:0000256" key="6">
    <source>
        <dbReference type="ARBA" id="ARBA00023012"/>
    </source>
</evidence>
<dbReference type="GO" id="GO:0000155">
    <property type="term" value="F:phosphorelay sensor kinase activity"/>
    <property type="evidence" value="ECO:0007669"/>
    <property type="project" value="InterPro"/>
</dbReference>
<dbReference type="SMART" id="SM00387">
    <property type="entry name" value="HATPase_c"/>
    <property type="match status" value="1"/>
</dbReference>
<sequence length="549" mass="60438">MAVATNAKRRLKRAGLAFSAGLVAPTAVAAGDLSVALIPPIAAAPLLVGSIGALTVAAFFLVKARQIRKLTEDMQHQIMALNEHSIVSVTDDRARITFVNQKFCDSFGYSEDEVLGQEASLIYPEEKFEKFVNVRDMLAEGKSWSGEMRLKHKNGAPIWTRTTIYPLFSKKGKHVSSISVRTDITDSKTSQAAQNIRESLHMLRDQVFVFDAATLQYVYLNRAALRNFGWTESDYIGKRVGSQRANYDHSDFMRRAQPLLQGKTEQLIYELDIKDVPHEITLQLIPSHTGRAQFVAIARDISERQALEKTKDEFIATVSHELRSPLTSIKGGLGLVLSGATGDIPDKARNLLDIAHRNADRLVLIINDMLDLEKIAAGQMPFTMQRVDGAELLRDAVAANTAYAEKYKVRITAKGLEDGTQIECDPDRMFQVLTNLLSNAAKFSTPGDEVVVELQETDDATILRVTDTGAGIPEEAQASIFERFTQADSSDRRAKGGTGLGLSIVKAIVERHSGTIDMRSREGEGTSFIINLPRKQVETYPAPALHIAG</sequence>
<keyword evidence="14" id="KW-1185">Reference proteome</keyword>
<evidence type="ECO:0000256" key="4">
    <source>
        <dbReference type="ARBA" id="ARBA00022679"/>
    </source>
</evidence>
<evidence type="ECO:0000256" key="3">
    <source>
        <dbReference type="ARBA" id="ARBA00022553"/>
    </source>
</evidence>
<feature type="chain" id="PRO_5024331423" description="histidine kinase" evidence="9">
    <location>
        <begin position="30"/>
        <end position="549"/>
    </location>
</feature>
<dbReference type="InterPro" id="IPR003661">
    <property type="entry name" value="HisK_dim/P_dom"/>
</dbReference>
<comment type="catalytic activity">
    <reaction evidence="1">
        <text>ATP + protein L-histidine = ADP + protein N-phospho-L-histidine.</text>
        <dbReference type="EC" id="2.7.13.3"/>
    </reaction>
</comment>
<reference evidence="13 14" key="1">
    <citation type="submission" date="2019-05" db="EMBL/GenBank/DDBJ databases">
        <title>Sulfitobacter sabulilitoris sp. nov., isolated from a marine sand.</title>
        <authorList>
            <person name="Yoon J.-H."/>
        </authorList>
    </citation>
    <scope>NUCLEOTIDE SEQUENCE [LARGE SCALE GENOMIC DNA]</scope>
    <source>
        <strain evidence="13 14">HSMS-29</strain>
    </source>
</reference>
<feature type="transmembrane region" description="Helical" evidence="8">
    <location>
        <begin position="40"/>
        <end position="62"/>
    </location>
</feature>
<dbReference type="InterPro" id="IPR000700">
    <property type="entry name" value="PAS-assoc_C"/>
</dbReference>
<evidence type="ECO:0000256" key="5">
    <source>
        <dbReference type="ARBA" id="ARBA00022777"/>
    </source>
</evidence>
<dbReference type="CDD" id="cd00082">
    <property type="entry name" value="HisKA"/>
    <property type="match status" value="1"/>
</dbReference>
<dbReference type="Pfam" id="PF13426">
    <property type="entry name" value="PAS_9"/>
    <property type="match status" value="1"/>
</dbReference>
<feature type="signal peptide" evidence="9">
    <location>
        <begin position="1"/>
        <end position="29"/>
    </location>
</feature>
<feature type="domain" description="PAC" evidence="12">
    <location>
        <begin position="144"/>
        <end position="196"/>
    </location>
</feature>
<dbReference type="InterPro" id="IPR003594">
    <property type="entry name" value="HATPase_dom"/>
</dbReference>
<evidence type="ECO:0000313" key="13">
    <source>
        <dbReference type="EMBL" id="TMM54635.1"/>
    </source>
</evidence>
<evidence type="ECO:0000313" key="14">
    <source>
        <dbReference type="Proteomes" id="UP000309550"/>
    </source>
</evidence>
<dbReference type="InterPro" id="IPR036097">
    <property type="entry name" value="HisK_dim/P_sf"/>
</dbReference>
<keyword evidence="6" id="KW-0902">Two-component regulatory system</keyword>
<dbReference type="InterPro" id="IPR013767">
    <property type="entry name" value="PAS_fold"/>
</dbReference>
<keyword evidence="4" id="KW-0808">Transferase</keyword>
<dbReference type="EC" id="2.7.13.3" evidence="2"/>
<evidence type="ECO:0000256" key="1">
    <source>
        <dbReference type="ARBA" id="ARBA00000085"/>
    </source>
</evidence>
<proteinExistence type="predicted"/>
<keyword evidence="3" id="KW-0597">Phosphoprotein</keyword>
<dbReference type="SUPFAM" id="SSF47384">
    <property type="entry name" value="Homodimeric domain of signal transducing histidine kinase"/>
    <property type="match status" value="1"/>
</dbReference>
<keyword evidence="8" id="KW-0812">Transmembrane</keyword>
<evidence type="ECO:0000256" key="8">
    <source>
        <dbReference type="SAM" id="Phobius"/>
    </source>
</evidence>
<dbReference type="PROSITE" id="PS50113">
    <property type="entry name" value="PAC"/>
    <property type="match status" value="1"/>
</dbReference>
<dbReference type="EMBL" id="VANS01000001">
    <property type="protein sequence ID" value="TMM54635.1"/>
    <property type="molecule type" value="Genomic_DNA"/>
</dbReference>
<dbReference type="GO" id="GO:0006355">
    <property type="term" value="P:regulation of DNA-templated transcription"/>
    <property type="evidence" value="ECO:0007669"/>
    <property type="project" value="InterPro"/>
</dbReference>
<dbReference type="InterPro" id="IPR036890">
    <property type="entry name" value="HATPase_C_sf"/>
</dbReference>
<dbReference type="Gene3D" id="1.10.287.130">
    <property type="match status" value="1"/>
</dbReference>
<dbReference type="Gene3D" id="3.30.450.20">
    <property type="entry name" value="PAS domain"/>
    <property type="match status" value="2"/>
</dbReference>
<feature type="domain" description="Histidine kinase" evidence="10">
    <location>
        <begin position="317"/>
        <end position="536"/>
    </location>
</feature>
<accession>A0A5S3PQ20</accession>
<dbReference type="InterPro" id="IPR001610">
    <property type="entry name" value="PAC"/>
</dbReference>
<keyword evidence="9" id="KW-0732">Signal</keyword>
<dbReference type="OrthoDB" id="7179697at2"/>
<evidence type="ECO:0000259" key="12">
    <source>
        <dbReference type="PROSITE" id="PS50113"/>
    </source>
</evidence>
<dbReference type="PRINTS" id="PR00344">
    <property type="entry name" value="BCTRLSENSOR"/>
</dbReference>
<evidence type="ECO:0000256" key="7">
    <source>
        <dbReference type="ARBA" id="ARBA00023136"/>
    </source>
</evidence>
<dbReference type="SMART" id="SM00388">
    <property type="entry name" value="HisKA"/>
    <property type="match status" value="1"/>
</dbReference>
<dbReference type="SMART" id="SM00091">
    <property type="entry name" value="PAS"/>
    <property type="match status" value="2"/>
</dbReference>